<gene>
    <name evidence="1" type="ORF">CYNAS_LOCUS8819</name>
</gene>
<accession>A0AA36GR83</accession>
<dbReference type="EMBL" id="CATQJL010000223">
    <property type="protein sequence ID" value="CAJ0596836.1"/>
    <property type="molecule type" value="Genomic_DNA"/>
</dbReference>
<evidence type="ECO:0000313" key="1">
    <source>
        <dbReference type="EMBL" id="CAJ0596836.1"/>
    </source>
</evidence>
<organism evidence="1 2">
    <name type="scientific">Cylicocyclus nassatus</name>
    <name type="common">Nematode worm</name>
    <dbReference type="NCBI Taxonomy" id="53992"/>
    <lineage>
        <taxon>Eukaryota</taxon>
        <taxon>Metazoa</taxon>
        <taxon>Ecdysozoa</taxon>
        <taxon>Nematoda</taxon>
        <taxon>Chromadorea</taxon>
        <taxon>Rhabditida</taxon>
        <taxon>Rhabditina</taxon>
        <taxon>Rhabditomorpha</taxon>
        <taxon>Strongyloidea</taxon>
        <taxon>Strongylidae</taxon>
        <taxon>Cylicocyclus</taxon>
    </lineage>
</organism>
<reference evidence="1" key="1">
    <citation type="submission" date="2023-07" db="EMBL/GenBank/DDBJ databases">
        <authorList>
            <consortium name="CYATHOMIX"/>
        </authorList>
    </citation>
    <scope>NUCLEOTIDE SEQUENCE</scope>
    <source>
        <strain evidence="1">N/A</strain>
    </source>
</reference>
<keyword evidence="2" id="KW-1185">Reference proteome</keyword>
<dbReference type="Proteomes" id="UP001176961">
    <property type="component" value="Unassembled WGS sequence"/>
</dbReference>
<name>A0AA36GR83_CYLNA</name>
<dbReference type="AlphaFoldDB" id="A0AA36GR83"/>
<evidence type="ECO:0000313" key="2">
    <source>
        <dbReference type="Proteomes" id="UP001176961"/>
    </source>
</evidence>
<sequence>MHKKRVIGSQICILAEHRELLNLHARISLSVLFSYQLPFLEVPGASVRIWEPMRFAMVTYVLLEAETQSTLMDLIHYATAKALKFTVSEELRKIFPCKCAETSDSRVEMSGSSADSPAILFEQKSEMPSSHFTFPSLSAAQLLEDANPTSTVKQELDRAAQSWENEPMRSMDTNPDSMSSEISLEERVQQLEATVRKMDIRVLTLEHASHVGLPSTNHDGAQASNIYESNRKRKHYMPLPEAHQVASTSQAKMGEDCSSSVPCPPQRLQPVLVRNGFGERVGSKVRSSINYQEGRDEDSHHTEDMLLNKLMSLEDELMRLSQFKNQRLLAEAMLLGTMFKYENLRREHVLNYGPPFKVVDLNELLRGYAVPKRAQQNVSLQIIDFCRYYFKQACAPDPSDIWNYAYRLSRVSRSSTLNDLPSVVIDTIADFILDALNLDSCVLHGSRLAFLRDSQDSFWLSLGESEEERERTFEELLERKSFWTNETRTLIAQALEDIRYYRLYQGILIPPKKNKDSGNAVGYGRAEKLKMTSEEWKKLNLF</sequence>
<comment type="caution">
    <text evidence="1">The sequence shown here is derived from an EMBL/GenBank/DDBJ whole genome shotgun (WGS) entry which is preliminary data.</text>
</comment>
<protein>
    <submittedName>
        <fullName evidence="1">Uncharacterized protein</fullName>
    </submittedName>
</protein>
<proteinExistence type="predicted"/>